<organism evidence="1 2">
    <name type="scientific">Zopfia rhizophila CBS 207.26</name>
    <dbReference type="NCBI Taxonomy" id="1314779"/>
    <lineage>
        <taxon>Eukaryota</taxon>
        <taxon>Fungi</taxon>
        <taxon>Dikarya</taxon>
        <taxon>Ascomycota</taxon>
        <taxon>Pezizomycotina</taxon>
        <taxon>Dothideomycetes</taxon>
        <taxon>Dothideomycetes incertae sedis</taxon>
        <taxon>Zopfiaceae</taxon>
        <taxon>Zopfia</taxon>
    </lineage>
</organism>
<accession>A0A6A6DNC0</accession>
<proteinExistence type="predicted"/>
<reference evidence="1" key="1">
    <citation type="journal article" date="2020" name="Stud. Mycol.">
        <title>101 Dothideomycetes genomes: a test case for predicting lifestyles and emergence of pathogens.</title>
        <authorList>
            <person name="Haridas S."/>
            <person name="Albert R."/>
            <person name="Binder M."/>
            <person name="Bloem J."/>
            <person name="Labutti K."/>
            <person name="Salamov A."/>
            <person name="Andreopoulos B."/>
            <person name="Baker S."/>
            <person name="Barry K."/>
            <person name="Bills G."/>
            <person name="Bluhm B."/>
            <person name="Cannon C."/>
            <person name="Castanera R."/>
            <person name="Culley D."/>
            <person name="Daum C."/>
            <person name="Ezra D."/>
            <person name="Gonzalez J."/>
            <person name="Henrissat B."/>
            <person name="Kuo A."/>
            <person name="Liang C."/>
            <person name="Lipzen A."/>
            <person name="Lutzoni F."/>
            <person name="Magnuson J."/>
            <person name="Mondo S."/>
            <person name="Nolan M."/>
            <person name="Ohm R."/>
            <person name="Pangilinan J."/>
            <person name="Park H.-J."/>
            <person name="Ramirez L."/>
            <person name="Alfaro M."/>
            <person name="Sun H."/>
            <person name="Tritt A."/>
            <person name="Yoshinaga Y."/>
            <person name="Zwiers L.-H."/>
            <person name="Turgeon B."/>
            <person name="Goodwin S."/>
            <person name="Spatafora J."/>
            <person name="Crous P."/>
            <person name="Grigoriev I."/>
        </authorList>
    </citation>
    <scope>NUCLEOTIDE SEQUENCE</scope>
    <source>
        <strain evidence="1">CBS 207.26</strain>
    </source>
</reference>
<gene>
    <name evidence="1" type="ORF">K469DRAFT_693772</name>
</gene>
<keyword evidence="2" id="KW-1185">Reference proteome</keyword>
<evidence type="ECO:0000313" key="2">
    <source>
        <dbReference type="Proteomes" id="UP000800200"/>
    </source>
</evidence>
<name>A0A6A6DNC0_9PEZI</name>
<dbReference type="AlphaFoldDB" id="A0A6A6DNC0"/>
<dbReference type="Proteomes" id="UP000800200">
    <property type="component" value="Unassembled WGS sequence"/>
</dbReference>
<protein>
    <submittedName>
        <fullName evidence="1">Uncharacterized protein</fullName>
    </submittedName>
</protein>
<evidence type="ECO:0000313" key="1">
    <source>
        <dbReference type="EMBL" id="KAF2179892.1"/>
    </source>
</evidence>
<dbReference type="OrthoDB" id="21416at2759"/>
<dbReference type="EMBL" id="ML994662">
    <property type="protein sequence ID" value="KAF2179892.1"/>
    <property type="molecule type" value="Genomic_DNA"/>
</dbReference>
<sequence>MHIRLGEREVDVDIDTYVQHRLAASLIPVVDHISVKNAVPCRANGIFFSAKLAMDAFSQPSIDLQKVLLQLPADLNILYTSVTRATRTLGPLDIADMINITQCSQQKWNLKATKDLVCSACGLLLEMLPDETVCVVHRSLNEILNGSSPELKSRDYPILESGPTHNPPCHSLSSYLQPGCLDGLNVSKTLNGPSTATTANLTLGNYRLRSLEKWALLANVGELGKVTPLFAAAALGLTEHTKELLERRGAEANKGP</sequence>